<dbReference type="Pfam" id="PF02073">
    <property type="entry name" value="Peptidase_M29"/>
    <property type="match status" value="1"/>
</dbReference>
<keyword evidence="9" id="KW-0482">Metalloprotease</keyword>
<comment type="similarity">
    <text evidence="4">Belongs to the peptidase M29 family.</text>
</comment>
<dbReference type="AlphaFoldDB" id="A0A448V1L4"/>
<evidence type="ECO:0000256" key="6">
    <source>
        <dbReference type="ARBA" id="ARBA00022670"/>
    </source>
</evidence>
<comment type="cofactor">
    <cofactor evidence="2">
        <name>Mg(2+)</name>
        <dbReference type="ChEBI" id="CHEBI:18420"/>
    </cofactor>
</comment>
<sequence>MNFTEKLNDYARLLVRVGVGLEKGQLLVIRSPIEGRDLAVACAKCAYELGAPSVHVIWSDDDLVLLRYTHAPDEVLNTVPEYERDMFRYYLDKGAAFLSFTGSDPELLKQIDGKRLQEATKHRMQAMAFYSEAMMADRNPWTVAGVPTRAWAKKVFPDAENAAAVSQLWEAIFETARVNGDAIENWKTHMETVNQKARALTALELKTLRYRSSNGTDFEIGLPEGHLWAGGGSKTPAGKPFVANIPTEEVFTLPHKDTANGVVYASMPLQYNGNTIDKFWLRFEDGKVVDFDAEIGKDVLKHLLETDEGAARLGEVALVPYDSPISNRNHLFFNTLYDENASCHLALGRAYPTCLKGGEELSKEALAERGANDSLVHVDFMVGAEDMDIDGIDRAGTVLPIFKKGNWAAEFEEIANKTI</sequence>
<keyword evidence="8 10" id="KW-0378">Hydrolase</keyword>
<dbReference type="InterPro" id="IPR052170">
    <property type="entry name" value="M29_Exopeptidase"/>
</dbReference>
<dbReference type="RefSeq" id="WP_126465393.1">
    <property type="nucleotide sequence ID" value="NZ_LR134523.1"/>
</dbReference>
<organism evidence="10 11">
    <name type="scientific">Aedoeadaptatus ivorii</name>
    <dbReference type="NCBI Taxonomy" id="54006"/>
    <lineage>
        <taxon>Bacteria</taxon>
        <taxon>Bacillati</taxon>
        <taxon>Bacillota</taxon>
        <taxon>Tissierellia</taxon>
        <taxon>Tissierellales</taxon>
        <taxon>Peptoniphilaceae</taxon>
        <taxon>Aedoeadaptatus</taxon>
    </lineage>
</organism>
<keyword evidence="7" id="KW-0479">Metal-binding</keyword>
<evidence type="ECO:0000256" key="4">
    <source>
        <dbReference type="ARBA" id="ARBA00008236"/>
    </source>
</evidence>
<dbReference type="PANTHER" id="PTHR34448">
    <property type="entry name" value="AMINOPEPTIDASE"/>
    <property type="match status" value="1"/>
</dbReference>
<dbReference type="InterPro" id="IPR035097">
    <property type="entry name" value="M29_N-terminal"/>
</dbReference>
<dbReference type="OrthoDB" id="9803993at2"/>
<name>A0A448V1L4_9FIRM</name>
<dbReference type="Proteomes" id="UP000269544">
    <property type="component" value="Chromosome"/>
</dbReference>
<dbReference type="Gene3D" id="3.40.1830.10">
    <property type="entry name" value="Thermophilic metalloprotease (M29)"/>
    <property type="match status" value="1"/>
</dbReference>
<evidence type="ECO:0000256" key="1">
    <source>
        <dbReference type="ARBA" id="ARBA00001941"/>
    </source>
</evidence>
<evidence type="ECO:0000256" key="2">
    <source>
        <dbReference type="ARBA" id="ARBA00001946"/>
    </source>
</evidence>
<keyword evidence="6" id="KW-0645">Protease</keyword>
<dbReference type="GO" id="GO:0046872">
    <property type="term" value="F:metal ion binding"/>
    <property type="evidence" value="ECO:0007669"/>
    <property type="project" value="UniProtKB-KW"/>
</dbReference>
<evidence type="ECO:0000313" key="11">
    <source>
        <dbReference type="Proteomes" id="UP000269544"/>
    </source>
</evidence>
<comment type="cofactor">
    <cofactor evidence="3">
        <name>Zn(2+)</name>
        <dbReference type="ChEBI" id="CHEBI:29105"/>
    </cofactor>
</comment>
<dbReference type="KEGG" id="piv:NCTC13079_00789"/>
<evidence type="ECO:0000256" key="3">
    <source>
        <dbReference type="ARBA" id="ARBA00001947"/>
    </source>
</evidence>
<evidence type="ECO:0000256" key="7">
    <source>
        <dbReference type="ARBA" id="ARBA00022723"/>
    </source>
</evidence>
<evidence type="ECO:0000256" key="8">
    <source>
        <dbReference type="ARBA" id="ARBA00022801"/>
    </source>
</evidence>
<dbReference type="GO" id="GO:0006508">
    <property type="term" value="P:proteolysis"/>
    <property type="evidence" value="ECO:0007669"/>
    <property type="project" value="UniProtKB-KW"/>
</dbReference>
<reference evidence="10 11" key="1">
    <citation type="submission" date="2018-12" db="EMBL/GenBank/DDBJ databases">
        <authorList>
            <consortium name="Pathogen Informatics"/>
        </authorList>
    </citation>
    <scope>NUCLEOTIDE SEQUENCE [LARGE SCALE GENOMIC DNA]</scope>
    <source>
        <strain evidence="10 11">NCTC13079</strain>
    </source>
</reference>
<protein>
    <submittedName>
        <fullName evidence="10">Aminopeptidase 2</fullName>
        <ecNumber evidence="10">3.4.11.-</ecNumber>
    </submittedName>
</protein>
<dbReference type="GO" id="GO:0008237">
    <property type="term" value="F:metallopeptidase activity"/>
    <property type="evidence" value="ECO:0007669"/>
    <property type="project" value="UniProtKB-KW"/>
</dbReference>
<gene>
    <name evidence="10" type="ORF">NCTC13079_00789</name>
</gene>
<dbReference type="PANTHER" id="PTHR34448:SF3">
    <property type="entry name" value="AMINOPEPTIDASE AMPS"/>
    <property type="match status" value="1"/>
</dbReference>
<proteinExistence type="inferred from homology"/>
<dbReference type="PRINTS" id="PR00919">
    <property type="entry name" value="THERMOPTASE"/>
</dbReference>
<comment type="cofactor">
    <cofactor evidence="1">
        <name>Co(2+)</name>
        <dbReference type="ChEBI" id="CHEBI:48828"/>
    </cofactor>
</comment>
<dbReference type="EMBL" id="LR134523">
    <property type="protein sequence ID" value="VEJ35620.1"/>
    <property type="molecule type" value="Genomic_DNA"/>
</dbReference>
<dbReference type="SUPFAM" id="SSF144052">
    <property type="entry name" value="Thermophilic metalloprotease-like"/>
    <property type="match status" value="1"/>
</dbReference>
<dbReference type="InterPro" id="IPR000787">
    <property type="entry name" value="Peptidase_M29"/>
</dbReference>
<keyword evidence="5 10" id="KW-0031">Aminopeptidase</keyword>
<accession>A0A448V1L4</accession>
<evidence type="ECO:0000256" key="9">
    <source>
        <dbReference type="ARBA" id="ARBA00023049"/>
    </source>
</evidence>
<evidence type="ECO:0000256" key="5">
    <source>
        <dbReference type="ARBA" id="ARBA00022438"/>
    </source>
</evidence>
<dbReference type="GO" id="GO:0004177">
    <property type="term" value="F:aminopeptidase activity"/>
    <property type="evidence" value="ECO:0007669"/>
    <property type="project" value="UniProtKB-KW"/>
</dbReference>
<evidence type="ECO:0000313" key="10">
    <source>
        <dbReference type="EMBL" id="VEJ35620.1"/>
    </source>
</evidence>
<dbReference type="EC" id="3.4.11.-" evidence="10"/>
<keyword evidence="11" id="KW-1185">Reference proteome</keyword>